<evidence type="ECO:0000256" key="1">
    <source>
        <dbReference type="SAM" id="MobiDB-lite"/>
    </source>
</evidence>
<dbReference type="Proteomes" id="UP000120576">
    <property type="component" value="Genome"/>
</dbReference>
<organism evidence="2 3">
    <name type="scientific">Ranid herpesvirus 2</name>
    <dbReference type="NCBI Taxonomy" id="389214"/>
    <lineage>
        <taxon>Viruses</taxon>
        <taxon>Duplodnaviria</taxon>
        <taxon>Heunggongvirae</taxon>
        <taxon>Peploviricota</taxon>
        <taxon>Herviviricetes</taxon>
        <taxon>Herpesvirales</taxon>
        <taxon>Alloherpesviridae</taxon>
        <taxon>Batravirus</taxon>
        <taxon>Batravirus ranidallo2</taxon>
    </lineage>
</organism>
<name>Q14WA1_9VIRU</name>
<dbReference type="GeneID" id="5179443"/>
<dbReference type="EMBL" id="DQ665652">
    <property type="protein sequence ID" value="ABG25562.1"/>
    <property type="molecule type" value="Genomic_DNA"/>
</dbReference>
<dbReference type="RefSeq" id="YP_656513.1">
    <property type="nucleotide sequence ID" value="NC_008210.1"/>
</dbReference>
<feature type="compositionally biased region" description="Acidic residues" evidence="1">
    <location>
        <begin position="243"/>
        <end position="252"/>
    </location>
</feature>
<protein>
    <submittedName>
        <fullName evidence="2">ORF5</fullName>
    </submittedName>
</protein>
<evidence type="ECO:0000313" key="2">
    <source>
        <dbReference type="EMBL" id="ABG25562.1"/>
    </source>
</evidence>
<sequence>MPYLKMIEDHVAIKCVTEIINKDEEMELQRKLNFNKNVSGIPVILNLANKSKKRYEFLIYVAACRNHIVESLVKGMEKENMPGRFYVEYALRHIKEERPWIGVSPLYRKIASLRRQKNNSPAAAVYITQCLMGYNVVEYSKALTEHTCVCKALAEYVHKGADKDFRRIYNLYSCLNHYLTDLVKYLDTRGFAFIHTYEYLMNQEVGYFVSPQTEPLKKLELFINAKLITPEEEQDSSEHDSDYSEDETDALL</sequence>
<keyword evidence="3" id="KW-1185">Reference proteome</keyword>
<feature type="region of interest" description="Disordered" evidence="1">
    <location>
        <begin position="230"/>
        <end position="252"/>
    </location>
</feature>
<reference evidence="2 3" key="1">
    <citation type="journal article" date="2006" name="J. Gen. Virol.">
        <title>Genome sequences of two frog herpesviruses.</title>
        <authorList>
            <person name="Davison A.J."/>
            <person name="Cunningham C."/>
            <person name="Sauerbier W."/>
            <person name="McKinnell R.G."/>
        </authorList>
    </citation>
    <scope>NUCLEOTIDE SEQUENCE [LARGE SCALE GENOMIC DNA]</scope>
    <source>
        <strain evidence="2">ATCC VR-568</strain>
    </source>
</reference>
<dbReference type="KEGG" id="vg:5179443"/>
<proteinExistence type="predicted"/>
<evidence type="ECO:0000313" key="3">
    <source>
        <dbReference type="Proteomes" id="UP000120576"/>
    </source>
</evidence>
<accession>Q14WA1</accession>